<evidence type="ECO:0000256" key="3">
    <source>
        <dbReference type="SAM" id="MobiDB-lite"/>
    </source>
</evidence>
<dbReference type="InterPro" id="IPR006905">
    <property type="entry name" value="Flavin_halogenase"/>
</dbReference>
<dbReference type="PANTHER" id="PTHR43747">
    <property type="entry name" value="FAD-BINDING PROTEIN"/>
    <property type="match status" value="1"/>
</dbReference>
<keyword evidence="5" id="KW-1185">Reference proteome</keyword>
<dbReference type="SUPFAM" id="SSF51905">
    <property type="entry name" value="FAD/NAD(P)-binding domain"/>
    <property type="match status" value="1"/>
</dbReference>
<dbReference type="Proteomes" id="UP001595555">
    <property type="component" value="Unassembled WGS sequence"/>
</dbReference>
<dbReference type="Gene3D" id="3.50.50.60">
    <property type="entry name" value="FAD/NAD(P)-binding domain"/>
    <property type="match status" value="1"/>
</dbReference>
<evidence type="ECO:0000256" key="2">
    <source>
        <dbReference type="ARBA" id="ARBA00023033"/>
    </source>
</evidence>
<organism evidence="4 5">
    <name type="scientific">Cellvibrio fontiphilus</name>
    <dbReference type="NCBI Taxonomy" id="1815559"/>
    <lineage>
        <taxon>Bacteria</taxon>
        <taxon>Pseudomonadati</taxon>
        <taxon>Pseudomonadota</taxon>
        <taxon>Gammaproteobacteria</taxon>
        <taxon>Cellvibrionales</taxon>
        <taxon>Cellvibrionaceae</taxon>
        <taxon>Cellvibrio</taxon>
    </lineage>
</organism>
<dbReference type="Pfam" id="PF04820">
    <property type="entry name" value="Trp_halogenase"/>
    <property type="match status" value="2"/>
</dbReference>
<dbReference type="EMBL" id="JBHRTF010000002">
    <property type="protein sequence ID" value="MFC3114750.1"/>
    <property type="molecule type" value="Genomic_DNA"/>
</dbReference>
<evidence type="ECO:0000256" key="1">
    <source>
        <dbReference type="ARBA" id="ARBA00023002"/>
    </source>
</evidence>
<protein>
    <submittedName>
        <fullName evidence="4">NAD(P)/FAD-dependent oxidoreductase</fullName>
        <ecNumber evidence="4">1.-.-.-</ecNumber>
    </submittedName>
</protein>
<accession>A0ABV7FB22</accession>
<dbReference type="InterPro" id="IPR036188">
    <property type="entry name" value="FAD/NAD-bd_sf"/>
</dbReference>
<name>A0ABV7FB22_9GAMM</name>
<evidence type="ECO:0000313" key="5">
    <source>
        <dbReference type="Proteomes" id="UP001595555"/>
    </source>
</evidence>
<reference evidence="5" key="1">
    <citation type="journal article" date="2019" name="Int. J. Syst. Evol. Microbiol.">
        <title>The Global Catalogue of Microorganisms (GCM) 10K type strain sequencing project: providing services to taxonomists for standard genome sequencing and annotation.</title>
        <authorList>
            <consortium name="The Broad Institute Genomics Platform"/>
            <consortium name="The Broad Institute Genome Sequencing Center for Infectious Disease"/>
            <person name="Wu L."/>
            <person name="Ma J."/>
        </authorList>
    </citation>
    <scope>NUCLEOTIDE SEQUENCE [LARGE SCALE GENOMIC DNA]</scope>
    <source>
        <strain evidence="5">KCTC 52237</strain>
    </source>
</reference>
<dbReference type="GO" id="GO:0016491">
    <property type="term" value="F:oxidoreductase activity"/>
    <property type="evidence" value="ECO:0007669"/>
    <property type="project" value="UniProtKB-KW"/>
</dbReference>
<gene>
    <name evidence="4" type="ORF">ACFODX_04210</name>
</gene>
<comment type="caution">
    <text evidence="4">The sequence shown here is derived from an EMBL/GenBank/DDBJ whole genome shotgun (WGS) entry which is preliminary data.</text>
</comment>
<dbReference type="RefSeq" id="WP_378116376.1">
    <property type="nucleotide sequence ID" value="NZ_JBHRTF010000002.1"/>
</dbReference>
<dbReference type="PRINTS" id="PR00420">
    <property type="entry name" value="RNGMNOXGNASE"/>
</dbReference>
<feature type="region of interest" description="Disordered" evidence="3">
    <location>
        <begin position="503"/>
        <end position="528"/>
    </location>
</feature>
<keyword evidence="2" id="KW-0503">Monooxygenase</keyword>
<dbReference type="EC" id="1.-.-.-" evidence="4"/>
<keyword evidence="1 4" id="KW-0560">Oxidoreductase</keyword>
<dbReference type="InterPro" id="IPR050816">
    <property type="entry name" value="Flavin-dep_Halogenase_NPB"/>
</dbReference>
<sequence>MMFDVAIIGSGMGGSASAIMLAKLGYKVVLLEKGKLPRFVIGESTTPLLSKKIRYLGKTYQIPEFEHMATYDSIVANKLPFTCGPKELFHYFWQEPGQTHAEVNGVAREIIVQTPEVDTQLLRGESDKYLVDVAVNYGVDYRDMTDVTDIEFLPEQVLISCVSPAGEAYQLSAKFMIDSSGFKSLISQKLQLALPEAELDIPLRSRSIFTHFENINEFETVAHASEDFINRSPAGRERATQHHCFDGGWVWIIPFDNGVTSVGLNLDMDVFGNNDLPAEQEFWQIIERFPIIHQMLAGKTTKFPFIKTGRIQHRVRNAVGDRWAMLPGAAVGGDAWFSTGLAFTLMCAHRIVDLLHTKMLPNNHFCKNILANYETALFKEWKTTCTMVNGIYKSLKHFEVFKHYCFFCFMGAESFIYRRGIGAPHDMNLLLLNAGDEEFMQKFAHFYALVLELNQADTITAEQIQYMRHFVQTEMKTYNFRDYGNPIFDGVHKRMPMPVWDGVSKPDMSRARTDSQTANEKPSAMALA</sequence>
<evidence type="ECO:0000313" key="4">
    <source>
        <dbReference type="EMBL" id="MFC3114750.1"/>
    </source>
</evidence>
<dbReference type="PANTHER" id="PTHR43747:SF5">
    <property type="entry name" value="FAD-BINDING DOMAIN-CONTAINING PROTEIN"/>
    <property type="match status" value="1"/>
</dbReference>
<proteinExistence type="predicted"/>